<accession>A0ABR4RQN3</accession>
<comment type="caution">
    <text evidence="1">The sequence shown here is derived from an EMBL/GenBank/DDBJ whole genome shotgun (WGS) entry which is preliminary data.</text>
</comment>
<protein>
    <recommendedName>
        <fullName evidence="3">Phage protein</fullName>
    </recommendedName>
</protein>
<name>A0ABR4RQN3_9LACO</name>
<reference evidence="1 2" key="1">
    <citation type="submission" date="2014-04" db="EMBL/GenBank/DDBJ databases">
        <title>Draft Genome Sequence of Lactobacillus animalis 381-IL-28.</title>
        <authorList>
            <person name="Sturino J.M."/>
            <person name="Rajendran M."/>
            <person name="Altermann E."/>
        </authorList>
    </citation>
    <scope>NUCLEOTIDE SEQUENCE [LARGE SCALE GENOMIC DNA]</scope>
    <source>
        <strain evidence="1 2">381-IL-28</strain>
    </source>
</reference>
<organism evidence="1 2">
    <name type="scientific">Ligilactobacillus animalis</name>
    <dbReference type="NCBI Taxonomy" id="1605"/>
    <lineage>
        <taxon>Bacteria</taxon>
        <taxon>Bacillati</taxon>
        <taxon>Bacillota</taxon>
        <taxon>Bacilli</taxon>
        <taxon>Lactobacillales</taxon>
        <taxon>Lactobacillaceae</taxon>
        <taxon>Ligilactobacillus</taxon>
    </lineage>
</organism>
<sequence length="243" mass="28132">MKNNKIEFVKLAGDLATFKVSDVAALSKELRKGIRLFELEPSISKRQRKYIHALIGDLGDVTGYETSYEKAILKKDLKQSFCEDTETPLFSLSDVSKEIAGQFIEYLIETCLREGIAPTDKLVWQTVDVDRQVWWCLKYRYCTVCHSKQNLQINHEDTVGIGNDRHHIDHRGHRLECLCARHHAEFHNVGAVQFYNKYHFHGILLDTEQVIEIGLMSQKQCDQFDELYKQEALRNESNGDQPT</sequence>
<evidence type="ECO:0008006" key="3">
    <source>
        <dbReference type="Google" id="ProtNLM"/>
    </source>
</evidence>
<dbReference type="RefSeq" id="WP_035447285.1">
    <property type="nucleotide sequence ID" value="NZ_CP195054.1"/>
</dbReference>
<evidence type="ECO:0000313" key="2">
    <source>
        <dbReference type="Proteomes" id="UP000027129"/>
    </source>
</evidence>
<evidence type="ECO:0000313" key="1">
    <source>
        <dbReference type="EMBL" id="KDA46383.1"/>
    </source>
</evidence>
<dbReference type="EMBL" id="JMHU01000004">
    <property type="protein sequence ID" value="KDA46383.1"/>
    <property type="molecule type" value="Genomic_DNA"/>
</dbReference>
<dbReference type="Proteomes" id="UP000027129">
    <property type="component" value="Unassembled WGS sequence"/>
</dbReference>
<proteinExistence type="predicted"/>
<keyword evidence="2" id="KW-1185">Reference proteome</keyword>
<dbReference type="InterPro" id="IPR041242">
    <property type="entry name" value="HNHc_6"/>
</dbReference>
<gene>
    <name evidence="1" type="ORF">Lani381_0403</name>
</gene>
<dbReference type="Pfam" id="PF16784">
    <property type="entry name" value="HNHc_6"/>
    <property type="match status" value="1"/>
</dbReference>